<proteinExistence type="predicted"/>
<gene>
    <name evidence="1" type="ORF">O3G_MSEX010877</name>
</gene>
<dbReference type="AlphaFoldDB" id="A0A921ZJ02"/>
<dbReference type="EMBL" id="JH668585">
    <property type="protein sequence ID" value="KAG6458470.1"/>
    <property type="molecule type" value="Genomic_DNA"/>
</dbReference>
<evidence type="ECO:0000313" key="2">
    <source>
        <dbReference type="Proteomes" id="UP000791440"/>
    </source>
</evidence>
<reference evidence="1" key="1">
    <citation type="journal article" date="2016" name="Insect Biochem. Mol. Biol.">
        <title>Multifaceted biological insights from a draft genome sequence of the tobacco hornworm moth, Manduca sexta.</title>
        <authorList>
            <person name="Kanost M.R."/>
            <person name="Arrese E.L."/>
            <person name="Cao X."/>
            <person name="Chen Y.R."/>
            <person name="Chellapilla S."/>
            <person name="Goldsmith M.R."/>
            <person name="Grosse-Wilde E."/>
            <person name="Heckel D.G."/>
            <person name="Herndon N."/>
            <person name="Jiang H."/>
            <person name="Papanicolaou A."/>
            <person name="Qu J."/>
            <person name="Soulages J.L."/>
            <person name="Vogel H."/>
            <person name="Walters J."/>
            <person name="Waterhouse R.M."/>
            <person name="Ahn S.J."/>
            <person name="Almeida F.C."/>
            <person name="An C."/>
            <person name="Aqrawi P."/>
            <person name="Bretschneider A."/>
            <person name="Bryant W.B."/>
            <person name="Bucks S."/>
            <person name="Chao H."/>
            <person name="Chevignon G."/>
            <person name="Christen J.M."/>
            <person name="Clarke D.F."/>
            <person name="Dittmer N.T."/>
            <person name="Ferguson L.C.F."/>
            <person name="Garavelou S."/>
            <person name="Gordon K.H.J."/>
            <person name="Gunaratna R.T."/>
            <person name="Han Y."/>
            <person name="Hauser F."/>
            <person name="He Y."/>
            <person name="Heidel-Fischer H."/>
            <person name="Hirsh A."/>
            <person name="Hu Y."/>
            <person name="Jiang H."/>
            <person name="Kalra D."/>
            <person name="Klinner C."/>
            <person name="Konig C."/>
            <person name="Kovar C."/>
            <person name="Kroll A.R."/>
            <person name="Kuwar S.S."/>
            <person name="Lee S.L."/>
            <person name="Lehman R."/>
            <person name="Li K."/>
            <person name="Li Z."/>
            <person name="Liang H."/>
            <person name="Lovelace S."/>
            <person name="Lu Z."/>
            <person name="Mansfield J.H."/>
            <person name="McCulloch K.J."/>
            <person name="Mathew T."/>
            <person name="Morton B."/>
            <person name="Muzny D.M."/>
            <person name="Neunemann D."/>
            <person name="Ongeri F."/>
            <person name="Pauchet Y."/>
            <person name="Pu L.L."/>
            <person name="Pyrousis I."/>
            <person name="Rao X.J."/>
            <person name="Redding A."/>
            <person name="Roesel C."/>
            <person name="Sanchez-Gracia A."/>
            <person name="Schaack S."/>
            <person name="Shukla A."/>
            <person name="Tetreau G."/>
            <person name="Wang Y."/>
            <person name="Xiong G.H."/>
            <person name="Traut W."/>
            <person name="Walsh T.K."/>
            <person name="Worley K.C."/>
            <person name="Wu D."/>
            <person name="Wu W."/>
            <person name="Wu Y.Q."/>
            <person name="Zhang X."/>
            <person name="Zou Z."/>
            <person name="Zucker H."/>
            <person name="Briscoe A.D."/>
            <person name="Burmester T."/>
            <person name="Clem R.J."/>
            <person name="Feyereisen R."/>
            <person name="Grimmelikhuijzen C.J.P."/>
            <person name="Hamodrakas S.J."/>
            <person name="Hansson B.S."/>
            <person name="Huguet E."/>
            <person name="Jermiin L.S."/>
            <person name="Lan Q."/>
            <person name="Lehman H.K."/>
            <person name="Lorenzen M."/>
            <person name="Merzendorfer H."/>
            <person name="Michalopoulos I."/>
            <person name="Morton D.B."/>
            <person name="Muthukrishnan S."/>
            <person name="Oakeshott J.G."/>
            <person name="Palmer W."/>
            <person name="Park Y."/>
            <person name="Passarelli A.L."/>
            <person name="Rozas J."/>
            <person name="Schwartz L.M."/>
            <person name="Smith W."/>
            <person name="Southgate A."/>
            <person name="Vilcinskas A."/>
            <person name="Vogt R."/>
            <person name="Wang P."/>
            <person name="Werren J."/>
            <person name="Yu X.Q."/>
            <person name="Zhou J.J."/>
            <person name="Brown S.J."/>
            <person name="Scherer S.E."/>
            <person name="Richards S."/>
            <person name="Blissard G.W."/>
        </authorList>
    </citation>
    <scope>NUCLEOTIDE SEQUENCE</scope>
</reference>
<keyword evidence="2" id="KW-1185">Reference proteome</keyword>
<dbReference type="Proteomes" id="UP000791440">
    <property type="component" value="Unassembled WGS sequence"/>
</dbReference>
<reference evidence="1" key="2">
    <citation type="submission" date="2020-12" db="EMBL/GenBank/DDBJ databases">
        <authorList>
            <person name="Kanost M."/>
        </authorList>
    </citation>
    <scope>NUCLEOTIDE SEQUENCE</scope>
</reference>
<accession>A0A921ZJ02</accession>
<comment type="caution">
    <text evidence="1">The sequence shown here is derived from an EMBL/GenBank/DDBJ whole genome shotgun (WGS) entry which is preliminary data.</text>
</comment>
<protein>
    <submittedName>
        <fullName evidence="1">Uncharacterized protein</fullName>
    </submittedName>
</protein>
<organism evidence="1 2">
    <name type="scientific">Manduca sexta</name>
    <name type="common">Tobacco hawkmoth</name>
    <name type="synonym">Tobacco hornworm</name>
    <dbReference type="NCBI Taxonomy" id="7130"/>
    <lineage>
        <taxon>Eukaryota</taxon>
        <taxon>Metazoa</taxon>
        <taxon>Ecdysozoa</taxon>
        <taxon>Arthropoda</taxon>
        <taxon>Hexapoda</taxon>
        <taxon>Insecta</taxon>
        <taxon>Pterygota</taxon>
        <taxon>Neoptera</taxon>
        <taxon>Endopterygota</taxon>
        <taxon>Lepidoptera</taxon>
        <taxon>Glossata</taxon>
        <taxon>Ditrysia</taxon>
        <taxon>Bombycoidea</taxon>
        <taxon>Sphingidae</taxon>
        <taxon>Sphinginae</taxon>
        <taxon>Sphingini</taxon>
        <taxon>Manduca</taxon>
    </lineage>
</organism>
<name>A0A921ZJ02_MANSE</name>
<sequence length="110" mass="12811">MFTAASIFYCQLLLAHFDFFMSRLLSVDIVNLIKNLAEFARRRATFLLVEHMIGRSSAAIIQRSMRSYIIKEIKHNVGCNVRTRRAVNAIREGRTQCRSPVPARNYYKTR</sequence>
<evidence type="ECO:0000313" key="1">
    <source>
        <dbReference type="EMBL" id="KAG6458470.1"/>
    </source>
</evidence>